<keyword evidence="3" id="KW-1185">Reference proteome</keyword>
<evidence type="ECO:0000313" key="3">
    <source>
        <dbReference type="Proteomes" id="UP000886653"/>
    </source>
</evidence>
<comment type="caution">
    <text evidence="2">The sequence shown here is derived from an EMBL/GenBank/DDBJ whole genome shotgun (WGS) entry which is preliminary data.</text>
</comment>
<dbReference type="Proteomes" id="UP000886653">
    <property type="component" value="Unassembled WGS sequence"/>
</dbReference>
<accession>A0A9P6T5Q5</accession>
<feature type="region of interest" description="Disordered" evidence="1">
    <location>
        <begin position="79"/>
        <end position="100"/>
    </location>
</feature>
<evidence type="ECO:0000313" key="2">
    <source>
        <dbReference type="EMBL" id="KAG0139795.1"/>
    </source>
</evidence>
<dbReference type="OrthoDB" id="3269001at2759"/>
<proteinExistence type="predicted"/>
<evidence type="ECO:0000256" key="1">
    <source>
        <dbReference type="SAM" id="MobiDB-lite"/>
    </source>
</evidence>
<dbReference type="EMBL" id="MU167522">
    <property type="protein sequence ID" value="KAG0139795.1"/>
    <property type="molecule type" value="Genomic_DNA"/>
</dbReference>
<organism evidence="2 3">
    <name type="scientific">Cronartium quercuum f. sp. fusiforme G11</name>
    <dbReference type="NCBI Taxonomy" id="708437"/>
    <lineage>
        <taxon>Eukaryota</taxon>
        <taxon>Fungi</taxon>
        <taxon>Dikarya</taxon>
        <taxon>Basidiomycota</taxon>
        <taxon>Pucciniomycotina</taxon>
        <taxon>Pucciniomycetes</taxon>
        <taxon>Pucciniales</taxon>
        <taxon>Coleosporiaceae</taxon>
        <taxon>Cronartium</taxon>
    </lineage>
</organism>
<protein>
    <recommendedName>
        <fullName evidence="4">Transposase</fullName>
    </recommendedName>
</protein>
<dbReference type="AlphaFoldDB" id="A0A9P6T5Q5"/>
<evidence type="ECO:0008006" key="4">
    <source>
        <dbReference type="Google" id="ProtNLM"/>
    </source>
</evidence>
<sequence>MTPLPLSTIISTSSTHPTFSSMPSPPLVVCLCSMCYDMQFIDSNGHSQRGKLMTNWTRLNHSHADRNVVCPFHCTPSPDQLDETEPQSDLNGSSSKEEDNGEPFHVSVFLAWLHLYCRVSHENCKIARAFIVNIVQAAQLMPANSFTSNLFAKDVCTVIKHLQITPKLVDTVACPAFFHLYPTTHIPSNCTFRAVKGAKKCDEPLFFLKKNYHGISDKGAHHLQPYRLDSNKLLITVNVPRSTYTTQDILSWLTWFLNKKEMENDIESWANSICQKASSIIEDVQQTPAWKSLKWLPKPSETETPPLHLALNLFIDWFNPLGNKQAGIKHSMGLIAFNCLNLPLSTRNLLSNYCIAGITPGTHEPSITTINHVLSPIIDQLLVLNKGVKVSTFRYPQGRMVQVKLLGLVGDVVATHKVAGYASHSATCFCSYCVCTVKETPELRLGHPRSDSTVWMQAGAYTKANTITKQESLVKNYGVQASDLNQLEYRDTVNHVVLGVMHCWLEGVLQHHWQYRWGFRGGKKHGRAGEVVETEYFDELSDKDDEDPNGWESDFDLKHQTDATLFLECDRIDFNNLLKDVIWPSGIDWLPLNLGEAQHGKLKASQWNSLFIYAIPLIIPQLLVLNVDDFKVTSMQALIVENIAKLCRCTQIVLANKHTDTDIKEFEAMYN</sequence>
<gene>
    <name evidence="2" type="ORF">CROQUDRAFT_694977</name>
</gene>
<name>A0A9P6T5Q5_9BASI</name>
<reference evidence="2" key="1">
    <citation type="submission" date="2013-11" db="EMBL/GenBank/DDBJ databases">
        <title>Genome sequence of the fusiform rust pathogen reveals effectors for host alternation and coevolution with pine.</title>
        <authorList>
            <consortium name="DOE Joint Genome Institute"/>
            <person name="Smith K."/>
            <person name="Pendleton A."/>
            <person name="Kubisiak T."/>
            <person name="Anderson C."/>
            <person name="Salamov A."/>
            <person name="Aerts A."/>
            <person name="Riley R."/>
            <person name="Clum A."/>
            <person name="Lindquist E."/>
            <person name="Ence D."/>
            <person name="Campbell M."/>
            <person name="Kronenberg Z."/>
            <person name="Feau N."/>
            <person name="Dhillon B."/>
            <person name="Hamelin R."/>
            <person name="Burleigh J."/>
            <person name="Smith J."/>
            <person name="Yandell M."/>
            <person name="Nelson C."/>
            <person name="Grigoriev I."/>
            <person name="Davis J."/>
        </authorList>
    </citation>
    <scope>NUCLEOTIDE SEQUENCE</scope>
    <source>
        <strain evidence="2">G11</strain>
    </source>
</reference>